<dbReference type="EMBL" id="CP054003">
    <property type="protein sequence ID" value="QKH87043.1"/>
    <property type="molecule type" value="Genomic_DNA"/>
</dbReference>
<gene>
    <name evidence="2" type="ORF">FOC69_22935</name>
</gene>
<evidence type="ECO:0000313" key="3">
    <source>
        <dbReference type="Proteomes" id="UP000501467"/>
    </source>
</evidence>
<feature type="transmembrane region" description="Helical" evidence="1">
    <location>
        <begin position="87"/>
        <end position="107"/>
    </location>
</feature>
<evidence type="ECO:0000256" key="1">
    <source>
        <dbReference type="SAM" id="Phobius"/>
    </source>
</evidence>
<dbReference type="RefSeq" id="WP_171810377.1">
    <property type="nucleotide sequence ID" value="NZ_CP054003.1"/>
</dbReference>
<keyword evidence="1" id="KW-1133">Transmembrane helix</keyword>
<organism evidence="2 3">
    <name type="scientific">Bacteroides fragilis</name>
    <dbReference type="NCBI Taxonomy" id="817"/>
    <lineage>
        <taxon>Bacteria</taxon>
        <taxon>Pseudomonadati</taxon>
        <taxon>Bacteroidota</taxon>
        <taxon>Bacteroidia</taxon>
        <taxon>Bacteroidales</taxon>
        <taxon>Bacteroidaceae</taxon>
        <taxon>Bacteroides</taxon>
    </lineage>
</organism>
<keyword evidence="1" id="KW-0812">Transmembrane</keyword>
<name>A0AAP9NGR7_BACFG</name>
<dbReference type="Proteomes" id="UP000501467">
    <property type="component" value="Chromosome"/>
</dbReference>
<dbReference type="AlphaFoldDB" id="A0AAP9NGR7"/>
<keyword evidence="1" id="KW-0472">Membrane</keyword>
<accession>A0AAP9NGR7</accession>
<proteinExistence type="predicted"/>
<reference evidence="2 3" key="1">
    <citation type="submission" date="2020-05" db="EMBL/GenBank/DDBJ databases">
        <title>FDA dAtabase for Regulatory Grade micrObial Sequences (FDA-ARGOS): Supporting development and validation of Infectious Disease Dx tests.</title>
        <authorList>
            <person name="Bojja K."/>
            <person name="Kessler A."/>
            <person name="Tallon L."/>
            <person name="Sadzewicz L."/>
            <person name="Zhao X."/>
            <person name="Vavikolanu K."/>
            <person name="Mehta A."/>
            <person name="Aluvathingal J."/>
            <person name="Nadendla S."/>
            <person name="Myers T."/>
            <person name="Yan Y."/>
            <person name="Sichtig H."/>
        </authorList>
    </citation>
    <scope>NUCLEOTIDE SEQUENCE [LARGE SCALE GENOMIC DNA]</scope>
    <source>
        <strain evidence="2 3">FDAARGOS_763</strain>
    </source>
</reference>
<evidence type="ECO:0008006" key="4">
    <source>
        <dbReference type="Google" id="ProtNLM"/>
    </source>
</evidence>
<protein>
    <recommendedName>
        <fullName evidence="4">Transmembrane protein</fullName>
    </recommendedName>
</protein>
<sequence length="116" mass="12963">MPKSEVSLTLNADSLLDLPAGASYHARSGRANLDVKRGTEPGTIVVYASCDSLQRLVEYYERLACKYKETLDRQSEEVKEEKKPPGVWWKVLAALTTGFFTGIVITLKTKRQNGKE</sequence>
<evidence type="ECO:0000313" key="2">
    <source>
        <dbReference type="EMBL" id="QKH87043.1"/>
    </source>
</evidence>